<organism evidence="1 2">
    <name type="scientific">Fasciolopsis buskii</name>
    <dbReference type="NCBI Taxonomy" id="27845"/>
    <lineage>
        <taxon>Eukaryota</taxon>
        <taxon>Metazoa</taxon>
        <taxon>Spiralia</taxon>
        <taxon>Lophotrochozoa</taxon>
        <taxon>Platyhelminthes</taxon>
        <taxon>Trematoda</taxon>
        <taxon>Digenea</taxon>
        <taxon>Plagiorchiida</taxon>
        <taxon>Echinostomata</taxon>
        <taxon>Echinostomatoidea</taxon>
        <taxon>Fasciolidae</taxon>
        <taxon>Fasciolopsis</taxon>
    </lineage>
</organism>
<dbReference type="EMBL" id="LUCM01007378">
    <property type="protein sequence ID" value="KAA0190084.1"/>
    <property type="molecule type" value="Genomic_DNA"/>
</dbReference>
<protein>
    <submittedName>
        <fullName evidence="1">Uncharacterized protein</fullName>
    </submittedName>
</protein>
<reference evidence="1" key="1">
    <citation type="submission" date="2019-05" db="EMBL/GenBank/DDBJ databases">
        <title>Annotation for the trematode Fasciolopsis buski.</title>
        <authorList>
            <person name="Choi Y.-J."/>
        </authorList>
    </citation>
    <scope>NUCLEOTIDE SEQUENCE</scope>
    <source>
        <strain evidence="1">HT</strain>
        <tissue evidence="1">Whole worm</tissue>
    </source>
</reference>
<sequence>MPLMMVRHTAELPEPNLRIPLDPTPKPSEESTARSVMFIDPARLVRRSRRFAAIHRLFVRWRRNSPPLVPSTGINRDERSIPARSKRLSPQGLGVGVDCKKHQIYITLDVHPEPHYYWVYMFPVQGQKHEVMERLKTSTNYCEFPTKAFRRVSHDIRYFVFCYTYPGQSQLTLFTSAHDRADYPRYYYLSIYFAHGNDPQGNYRDLLVQTVLDACMITVDTCYQNRQAACNLVYPDHYPSNHNASTLQGFSLLQLQTFINQPTCSIREIETD</sequence>
<proteinExistence type="predicted"/>
<accession>A0A8E0RT01</accession>
<keyword evidence="2" id="KW-1185">Reference proteome</keyword>
<gene>
    <name evidence="1" type="ORF">FBUS_04363</name>
</gene>
<name>A0A8E0RT01_9TREM</name>
<comment type="caution">
    <text evidence="1">The sequence shown here is derived from an EMBL/GenBank/DDBJ whole genome shotgun (WGS) entry which is preliminary data.</text>
</comment>
<evidence type="ECO:0000313" key="2">
    <source>
        <dbReference type="Proteomes" id="UP000728185"/>
    </source>
</evidence>
<dbReference type="Proteomes" id="UP000728185">
    <property type="component" value="Unassembled WGS sequence"/>
</dbReference>
<dbReference type="AlphaFoldDB" id="A0A8E0RT01"/>
<evidence type="ECO:0000313" key="1">
    <source>
        <dbReference type="EMBL" id="KAA0190084.1"/>
    </source>
</evidence>